<evidence type="ECO:0000256" key="3">
    <source>
        <dbReference type="ARBA" id="ARBA00022448"/>
    </source>
</evidence>
<keyword evidence="7" id="KW-0998">Cell outer membrane</keyword>
<keyword evidence="8" id="KW-0732">Signal</keyword>
<evidence type="ECO:0000256" key="8">
    <source>
        <dbReference type="SAM" id="SignalP"/>
    </source>
</evidence>
<dbReference type="Pfam" id="PF02321">
    <property type="entry name" value="OEP"/>
    <property type="match status" value="2"/>
</dbReference>
<proteinExistence type="inferred from homology"/>
<dbReference type="PANTHER" id="PTHR30026">
    <property type="entry name" value="OUTER MEMBRANE PROTEIN TOLC"/>
    <property type="match status" value="1"/>
</dbReference>
<accession>A0A0P1F1H7</accession>
<reference evidence="9 10" key="1">
    <citation type="submission" date="2015-09" db="EMBL/GenBank/DDBJ databases">
        <authorList>
            <consortium name="Swine Surveillance"/>
        </authorList>
    </citation>
    <scope>NUCLEOTIDE SEQUENCE [LARGE SCALE GENOMIC DNA]</scope>
    <source>
        <strain evidence="9 10">CECT 5294</strain>
    </source>
</reference>
<sequence>MFSVAKTVRGFAAFTLVAGLSVAPIAAKAHSLADALVFAYNNSDLVQQQRFLLRSSDEGVAQAQARFQPVLSYFASLSQNGVDGPTDSFTTSVGVNADWTVWDAGSRTVRLESTKELVLAARQNLASVEQQVLFNAVQAFLQLRSAIEAVALRESNLRLITQELRAAEDRFEVGEVTRTDVELARARLAQARSGLASAQGDVEIQRSNYILAIGRAPHALLTPPSPPAIPATVQAAEAIAMRTAPSLLAQQHTVKSNELLSSAAQRNTFGTVGVTGSVSTGARNGDETSSGTVGLRYSRTFYDGGTLNSLIRQTQAALEASRFGLAQEGRIVSDGVKRSWAQLQVARAQVTATQQQVRASQLAFEGVREEARLGARTTLDVLDAEQELLDARNAVLNAQTSAYLAVYSVLQSLGLLSTEHLGLNVERYDVTDYYNAITTTPAGLVRSEQGARLDRILNRK</sequence>
<dbReference type="Gene3D" id="1.20.1600.10">
    <property type="entry name" value="Outer membrane efflux proteins (OEP)"/>
    <property type="match status" value="1"/>
</dbReference>
<evidence type="ECO:0000256" key="1">
    <source>
        <dbReference type="ARBA" id="ARBA00004442"/>
    </source>
</evidence>
<keyword evidence="3" id="KW-0813">Transport</keyword>
<dbReference type="InterPro" id="IPR051906">
    <property type="entry name" value="TolC-like"/>
</dbReference>
<evidence type="ECO:0000313" key="9">
    <source>
        <dbReference type="EMBL" id="CUH61381.1"/>
    </source>
</evidence>
<gene>
    <name evidence="9" type="primary">bepC</name>
    <name evidence="9" type="ORF">THS5294_02688</name>
</gene>
<dbReference type="STRING" id="266809.PM03_12000"/>
<evidence type="ECO:0000256" key="7">
    <source>
        <dbReference type="ARBA" id="ARBA00023237"/>
    </source>
</evidence>
<evidence type="ECO:0000256" key="5">
    <source>
        <dbReference type="ARBA" id="ARBA00022692"/>
    </source>
</evidence>
<dbReference type="PANTHER" id="PTHR30026:SF22">
    <property type="entry name" value="OUTER MEMBRANE EFFLUX PROTEIN"/>
    <property type="match status" value="1"/>
</dbReference>
<dbReference type="InterPro" id="IPR003423">
    <property type="entry name" value="OMP_efflux"/>
</dbReference>
<dbReference type="Proteomes" id="UP000051298">
    <property type="component" value="Unassembled WGS sequence"/>
</dbReference>
<keyword evidence="5" id="KW-0812">Transmembrane</keyword>
<keyword evidence="4" id="KW-1134">Transmembrane beta strand</keyword>
<dbReference type="GO" id="GO:1990281">
    <property type="term" value="C:efflux pump complex"/>
    <property type="evidence" value="ECO:0007669"/>
    <property type="project" value="TreeGrafter"/>
</dbReference>
<dbReference type="GO" id="GO:0015288">
    <property type="term" value="F:porin activity"/>
    <property type="evidence" value="ECO:0007669"/>
    <property type="project" value="TreeGrafter"/>
</dbReference>
<protein>
    <submittedName>
        <fullName evidence="9">Outer membrane efflux protein BepC</fullName>
    </submittedName>
</protein>
<dbReference type="SUPFAM" id="SSF56954">
    <property type="entry name" value="Outer membrane efflux proteins (OEP)"/>
    <property type="match status" value="1"/>
</dbReference>
<keyword evidence="6" id="KW-0472">Membrane</keyword>
<name>A0A0P1F1H7_9RHOB</name>
<comment type="subcellular location">
    <subcellularLocation>
        <location evidence="1">Cell outer membrane</location>
    </subcellularLocation>
</comment>
<feature type="signal peptide" evidence="8">
    <location>
        <begin position="1"/>
        <end position="29"/>
    </location>
</feature>
<dbReference type="EMBL" id="CYRX01000031">
    <property type="protein sequence ID" value="CUH61381.1"/>
    <property type="molecule type" value="Genomic_DNA"/>
</dbReference>
<feature type="chain" id="PRO_5006062173" evidence="8">
    <location>
        <begin position="30"/>
        <end position="460"/>
    </location>
</feature>
<comment type="similarity">
    <text evidence="2">Belongs to the outer membrane factor (OMF) (TC 1.B.17) family.</text>
</comment>
<dbReference type="RefSeq" id="WP_058124135.1">
    <property type="nucleotide sequence ID" value="NZ_CYRX01000031.1"/>
</dbReference>
<evidence type="ECO:0000256" key="6">
    <source>
        <dbReference type="ARBA" id="ARBA00023136"/>
    </source>
</evidence>
<dbReference type="AlphaFoldDB" id="A0A0P1F1H7"/>
<organism evidence="9 10">
    <name type="scientific">Thalassobacter stenotrophicus</name>
    <dbReference type="NCBI Taxonomy" id="266809"/>
    <lineage>
        <taxon>Bacteria</taxon>
        <taxon>Pseudomonadati</taxon>
        <taxon>Pseudomonadota</taxon>
        <taxon>Alphaproteobacteria</taxon>
        <taxon>Rhodobacterales</taxon>
        <taxon>Roseobacteraceae</taxon>
        <taxon>Thalassobacter</taxon>
    </lineage>
</organism>
<evidence type="ECO:0000313" key="10">
    <source>
        <dbReference type="Proteomes" id="UP000051298"/>
    </source>
</evidence>
<dbReference type="eggNOG" id="COG1538">
    <property type="taxonomic scope" value="Bacteria"/>
</dbReference>
<dbReference type="GO" id="GO:0009279">
    <property type="term" value="C:cell outer membrane"/>
    <property type="evidence" value="ECO:0007669"/>
    <property type="project" value="UniProtKB-SubCell"/>
</dbReference>
<evidence type="ECO:0000256" key="2">
    <source>
        <dbReference type="ARBA" id="ARBA00007613"/>
    </source>
</evidence>
<dbReference type="GO" id="GO:0015562">
    <property type="term" value="F:efflux transmembrane transporter activity"/>
    <property type="evidence" value="ECO:0007669"/>
    <property type="project" value="InterPro"/>
</dbReference>
<evidence type="ECO:0000256" key="4">
    <source>
        <dbReference type="ARBA" id="ARBA00022452"/>
    </source>
</evidence>